<dbReference type="CDD" id="cd04301">
    <property type="entry name" value="NAT_SF"/>
    <property type="match status" value="1"/>
</dbReference>
<evidence type="ECO:0000313" key="2">
    <source>
        <dbReference type="EMBL" id="PAV30564.1"/>
    </source>
</evidence>
<evidence type="ECO:0000313" key="3">
    <source>
        <dbReference type="Proteomes" id="UP000218887"/>
    </source>
</evidence>
<dbReference type="PANTHER" id="PTHR43415">
    <property type="entry name" value="SPERMIDINE N(1)-ACETYLTRANSFERASE"/>
    <property type="match status" value="1"/>
</dbReference>
<dbReference type="RefSeq" id="WP_095654531.1">
    <property type="nucleotide sequence ID" value="NZ_NPOA01000003.1"/>
</dbReference>
<keyword evidence="2" id="KW-0808">Transferase</keyword>
<organism evidence="2 3">
    <name type="scientific">Virgibacillus profundi</name>
    <dbReference type="NCBI Taxonomy" id="2024555"/>
    <lineage>
        <taxon>Bacteria</taxon>
        <taxon>Bacillati</taxon>
        <taxon>Bacillota</taxon>
        <taxon>Bacilli</taxon>
        <taxon>Bacillales</taxon>
        <taxon>Bacillaceae</taxon>
        <taxon>Virgibacillus</taxon>
    </lineage>
</organism>
<accession>A0A2A2IH41</accession>
<dbReference type="InterPro" id="IPR016181">
    <property type="entry name" value="Acyl_CoA_acyltransferase"/>
</dbReference>
<dbReference type="PROSITE" id="PS51186">
    <property type="entry name" value="GNAT"/>
    <property type="match status" value="1"/>
</dbReference>
<dbReference type="EMBL" id="NPOA01000003">
    <property type="protein sequence ID" value="PAV30564.1"/>
    <property type="molecule type" value="Genomic_DNA"/>
</dbReference>
<dbReference type="SUPFAM" id="SSF55729">
    <property type="entry name" value="Acyl-CoA N-acyltransferases (Nat)"/>
    <property type="match status" value="1"/>
</dbReference>
<protein>
    <submittedName>
        <fullName evidence="2">GNAT family N-acetyltransferase</fullName>
    </submittedName>
</protein>
<keyword evidence="3" id="KW-1185">Reference proteome</keyword>
<dbReference type="GO" id="GO:0016747">
    <property type="term" value="F:acyltransferase activity, transferring groups other than amino-acyl groups"/>
    <property type="evidence" value="ECO:0007669"/>
    <property type="project" value="InterPro"/>
</dbReference>
<name>A0A2A2IH41_9BACI</name>
<dbReference type="AlphaFoldDB" id="A0A2A2IH41"/>
<reference evidence="2 3" key="1">
    <citation type="submission" date="2017-08" db="EMBL/GenBank/DDBJ databases">
        <title>Virgibacillus indicus sp. nov. and Virgibacillus profoundi sp. nov, two moderately halophilic bacteria isolated from marine sediment by using the Microfluidic Streak Plate.</title>
        <authorList>
            <person name="Xu B."/>
            <person name="Hu B."/>
            <person name="Wang J."/>
            <person name="Zhu Y."/>
            <person name="Huang L."/>
            <person name="Du W."/>
            <person name="Huang Y."/>
        </authorList>
    </citation>
    <scope>NUCLEOTIDE SEQUENCE [LARGE SCALE GENOMIC DNA]</scope>
    <source>
        <strain evidence="2 3">IO3-P3-H5</strain>
    </source>
</reference>
<comment type="caution">
    <text evidence="2">The sequence shown here is derived from an EMBL/GenBank/DDBJ whole genome shotgun (WGS) entry which is preliminary data.</text>
</comment>
<gene>
    <name evidence="2" type="ORF">CIL05_05540</name>
</gene>
<dbReference type="OrthoDB" id="948250at2"/>
<evidence type="ECO:0000259" key="1">
    <source>
        <dbReference type="PROSITE" id="PS51186"/>
    </source>
</evidence>
<dbReference type="InterPro" id="IPR000182">
    <property type="entry name" value="GNAT_dom"/>
</dbReference>
<dbReference type="Pfam" id="PF00583">
    <property type="entry name" value="Acetyltransf_1"/>
    <property type="match status" value="1"/>
</dbReference>
<dbReference type="PANTHER" id="PTHR43415:SF3">
    <property type="entry name" value="GNAT-FAMILY ACETYLTRANSFERASE"/>
    <property type="match status" value="1"/>
</dbReference>
<dbReference type="Gene3D" id="3.40.630.30">
    <property type="match status" value="1"/>
</dbReference>
<feature type="domain" description="N-acetyltransferase" evidence="1">
    <location>
        <begin position="1"/>
        <end position="165"/>
    </location>
</feature>
<proteinExistence type="predicted"/>
<sequence>MIRTAIREDAANLASLIKQVETESDYMLYESAERNISAEKQATMIDRLSAEENSTILVSEINHQLVGYLFVIGGNARRNQHCAYIVIGILSSYQGKSIGTTMFEELEHWALNQKIHRLELTVVKENRSGLKLYEKMGFNIEGTKKDSLYIDGKYYDEYYMSKLLEG</sequence>
<dbReference type="Proteomes" id="UP000218887">
    <property type="component" value="Unassembled WGS sequence"/>
</dbReference>